<accession>A0ABQ7DKN6</accession>
<proteinExistence type="predicted"/>
<organism evidence="1 2">
    <name type="scientific">Brassica cretica</name>
    <name type="common">Mustard</name>
    <dbReference type="NCBI Taxonomy" id="69181"/>
    <lineage>
        <taxon>Eukaryota</taxon>
        <taxon>Viridiplantae</taxon>
        <taxon>Streptophyta</taxon>
        <taxon>Embryophyta</taxon>
        <taxon>Tracheophyta</taxon>
        <taxon>Spermatophyta</taxon>
        <taxon>Magnoliopsida</taxon>
        <taxon>eudicotyledons</taxon>
        <taxon>Gunneridae</taxon>
        <taxon>Pentapetalae</taxon>
        <taxon>rosids</taxon>
        <taxon>malvids</taxon>
        <taxon>Brassicales</taxon>
        <taxon>Brassicaceae</taxon>
        <taxon>Brassiceae</taxon>
        <taxon>Brassica</taxon>
    </lineage>
</organism>
<dbReference type="EMBL" id="QGKV02000649">
    <property type="protein sequence ID" value="KAF3578157.1"/>
    <property type="molecule type" value="Genomic_DNA"/>
</dbReference>
<name>A0ABQ7DKN6_BRACR</name>
<keyword evidence="2" id="KW-1185">Reference proteome</keyword>
<gene>
    <name evidence="1" type="ORF">DY000_02033328</name>
</gene>
<dbReference type="Proteomes" id="UP000266723">
    <property type="component" value="Unassembled WGS sequence"/>
</dbReference>
<comment type="caution">
    <text evidence="1">The sequence shown here is derived from an EMBL/GenBank/DDBJ whole genome shotgun (WGS) entry which is preliminary data.</text>
</comment>
<protein>
    <submittedName>
        <fullName evidence="1">Uncharacterized protein</fullName>
    </submittedName>
</protein>
<evidence type="ECO:0000313" key="2">
    <source>
        <dbReference type="Proteomes" id="UP000266723"/>
    </source>
</evidence>
<sequence>MMRTKMMIGTLSSLFLLPQNLKKKLMINILQQEKILLTNAKGSKKLLQARMTKPHPMNEKSVENLKILLSRSIFLQLKQIRQL</sequence>
<reference evidence="1 2" key="1">
    <citation type="journal article" date="2020" name="BMC Genomics">
        <title>Intraspecific diversification of the crop wild relative Brassica cretica Lam. using demographic model selection.</title>
        <authorList>
            <person name="Kioukis A."/>
            <person name="Michalopoulou V.A."/>
            <person name="Briers L."/>
            <person name="Pirintsos S."/>
            <person name="Studholme D.J."/>
            <person name="Pavlidis P."/>
            <person name="Sarris P.F."/>
        </authorList>
    </citation>
    <scope>NUCLEOTIDE SEQUENCE [LARGE SCALE GENOMIC DNA]</scope>
    <source>
        <strain evidence="2">cv. PFS-1207/04</strain>
    </source>
</reference>
<evidence type="ECO:0000313" key="1">
    <source>
        <dbReference type="EMBL" id="KAF3578157.1"/>
    </source>
</evidence>